<proteinExistence type="predicted"/>
<feature type="signal peptide" evidence="1">
    <location>
        <begin position="1"/>
        <end position="16"/>
    </location>
</feature>
<sequence length="220" mass="24943">MTTILQLLFALGLGRGRMHVDALDSSSTTPPKVTPRMPMTAPQYFGQQYVLNVRIGTVVPGSIPKRAFEVSGRAPEEAGERAMDGERLNIGLGSVVLEWGHRFERQVAFAKSSCRLMWQVDIAEPYYKKQIDAWWKQLRMLHYVMERRLEAFKTNLTLVQAMKLFTASKDSRSCGGGTDYLVLNNIVQLIAKMDEDRLDYVKPTNGLAHFAQTWMMEPAK</sequence>
<name>A0A225VZ21_9STRA</name>
<reference evidence="3" key="1">
    <citation type="submission" date="2017-03" db="EMBL/GenBank/DDBJ databases">
        <title>Phytopthora megakarya and P. palmivora, two closely related causual agents of cacao black pod achieved similar genome size and gene model numbers by different mechanisms.</title>
        <authorList>
            <person name="Ali S."/>
            <person name="Shao J."/>
            <person name="Larry D.J."/>
            <person name="Kronmiller B."/>
            <person name="Shen D."/>
            <person name="Strem M.D."/>
            <person name="Melnick R.L."/>
            <person name="Guiltinan M.J."/>
            <person name="Tyler B.M."/>
            <person name="Meinhardt L.W."/>
            <person name="Bailey B.A."/>
        </authorList>
    </citation>
    <scope>NUCLEOTIDE SEQUENCE [LARGE SCALE GENOMIC DNA]</scope>
    <source>
        <strain evidence="3">zdho120</strain>
    </source>
</reference>
<dbReference type="Proteomes" id="UP000198211">
    <property type="component" value="Unassembled WGS sequence"/>
</dbReference>
<keyword evidence="3" id="KW-1185">Reference proteome</keyword>
<gene>
    <name evidence="2" type="ORF">PHMEG_00016539</name>
</gene>
<comment type="caution">
    <text evidence="2">The sequence shown here is derived from an EMBL/GenBank/DDBJ whole genome shotgun (WGS) entry which is preliminary data.</text>
</comment>
<evidence type="ECO:0000256" key="1">
    <source>
        <dbReference type="SAM" id="SignalP"/>
    </source>
</evidence>
<dbReference type="EMBL" id="NBNE01002398">
    <property type="protein sequence ID" value="OWZ10592.1"/>
    <property type="molecule type" value="Genomic_DNA"/>
</dbReference>
<organism evidence="2 3">
    <name type="scientific">Phytophthora megakarya</name>
    <dbReference type="NCBI Taxonomy" id="4795"/>
    <lineage>
        <taxon>Eukaryota</taxon>
        <taxon>Sar</taxon>
        <taxon>Stramenopiles</taxon>
        <taxon>Oomycota</taxon>
        <taxon>Peronosporomycetes</taxon>
        <taxon>Peronosporales</taxon>
        <taxon>Peronosporaceae</taxon>
        <taxon>Phytophthora</taxon>
    </lineage>
</organism>
<protein>
    <submittedName>
        <fullName evidence="2">Uncharacterized protein</fullName>
    </submittedName>
</protein>
<evidence type="ECO:0000313" key="2">
    <source>
        <dbReference type="EMBL" id="OWZ10592.1"/>
    </source>
</evidence>
<keyword evidence="1" id="KW-0732">Signal</keyword>
<dbReference type="AlphaFoldDB" id="A0A225VZ21"/>
<accession>A0A225VZ21</accession>
<feature type="chain" id="PRO_5011968445" evidence="1">
    <location>
        <begin position="17"/>
        <end position="220"/>
    </location>
</feature>
<evidence type="ECO:0000313" key="3">
    <source>
        <dbReference type="Proteomes" id="UP000198211"/>
    </source>
</evidence>